<dbReference type="PANTHER" id="PTHR21646:SF24">
    <property type="entry name" value="UBIQUITIN CARBOXYL-TERMINAL HYDROLASE"/>
    <property type="match status" value="1"/>
</dbReference>
<protein>
    <recommendedName>
        <fullName evidence="3">ubiquitinyl hydrolase 1</fullName>
        <ecNumber evidence="3">3.4.19.12</ecNumber>
    </recommendedName>
</protein>
<dbReference type="Pfam" id="PF06337">
    <property type="entry name" value="DUSP"/>
    <property type="match status" value="1"/>
</dbReference>
<evidence type="ECO:0000259" key="9">
    <source>
        <dbReference type="PROSITE" id="PS50235"/>
    </source>
</evidence>
<evidence type="ECO:0000256" key="8">
    <source>
        <dbReference type="SAM" id="MobiDB-lite"/>
    </source>
</evidence>
<feature type="region of interest" description="Disordered" evidence="8">
    <location>
        <begin position="1"/>
        <end position="35"/>
    </location>
</feature>
<dbReference type="GO" id="GO:0004843">
    <property type="term" value="F:cysteine-type deubiquitinase activity"/>
    <property type="evidence" value="ECO:0007669"/>
    <property type="project" value="UniProtKB-EC"/>
</dbReference>
<dbReference type="SUPFAM" id="SSF143791">
    <property type="entry name" value="DUSP-like"/>
    <property type="match status" value="1"/>
</dbReference>
<dbReference type="GO" id="GO:0016579">
    <property type="term" value="P:protein deubiquitination"/>
    <property type="evidence" value="ECO:0007669"/>
    <property type="project" value="InterPro"/>
</dbReference>
<gene>
    <name evidence="11" type="ORF">RDWZM_005597</name>
</gene>
<comment type="caution">
    <text evidence="11">The sequence shown here is derived from an EMBL/GenBank/DDBJ whole genome shotgun (WGS) entry which is preliminary data.</text>
</comment>
<dbReference type="PANTHER" id="PTHR21646">
    <property type="entry name" value="UBIQUITIN CARBOXYL-TERMINAL HYDROLASE"/>
    <property type="match status" value="1"/>
</dbReference>
<evidence type="ECO:0000256" key="1">
    <source>
        <dbReference type="ARBA" id="ARBA00000707"/>
    </source>
</evidence>
<evidence type="ECO:0000313" key="12">
    <source>
        <dbReference type="Proteomes" id="UP001142055"/>
    </source>
</evidence>
<dbReference type="EC" id="3.4.19.12" evidence="3"/>
<feature type="compositionally biased region" description="Polar residues" evidence="8">
    <location>
        <begin position="742"/>
        <end position="751"/>
    </location>
</feature>
<evidence type="ECO:0000256" key="5">
    <source>
        <dbReference type="ARBA" id="ARBA00022786"/>
    </source>
</evidence>
<keyword evidence="12" id="KW-1185">Reference proteome</keyword>
<evidence type="ECO:0000256" key="2">
    <source>
        <dbReference type="ARBA" id="ARBA00009085"/>
    </source>
</evidence>
<dbReference type="PROSITE" id="PS00972">
    <property type="entry name" value="USP_1"/>
    <property type="match status" value="1"/>
</dbReference>
<dbReference type="InterPro" id="IPR018200">
    <property type="entry name" value="USP_CS"/>
</dbReference>
<keyword evidence="7" id="KW-0788">Thiol protease</keyword>
<feature type="domain" description="DUSP" evidence="10">
    <location>
        <begin position="30"/>
        <end position="148"/>
    </location>
</feature>
<feature type="compositionally biased region" description="Low complexity" evidence="8">
    <location>
        <begin position="241"/>
        <end position="256"/>
    </location>
</feature>
<dbReference type="Pfam" id="PF00443">
    <property type="entry name" value="UCH"/>
    <property type="match status" value="1"/>
</dbReference>
<dbReference type="PROSITE" id="PS50235">
    <property type="entry name" value="USP_3"/>
    <property type="match status" value="1"/>
</dbReference>
<dbReference type="InterPro" id="IPR035927">
    <property type="entry name" value="DUSP-like_sf"/>
</dbReference>
<dbReference type="CDD" id="cd02674">
    <property type="entry name" value="Peptidase_C19R"/>
    <property type="match status" value="1"/>
</dbReference>
<keyword evidence="5" id="KW-0833">Ubl conjugation pathway</keyword>
<dbReference type="InterPro" id="IPR006615">
    <property type="entry name" value="Pept_C19_DUSP"/>
</dbReference>
<dbReference type="InterPro" id="IPR038765">
    <property type="entry name" value="Papain-like_cys_pep_sf"/>
</dbReference>
<accession>A0A9Q0M9T4</accession>
<sequence length="1059" mass="119286">MNGSTPIVTSSSNIQEEDTVEYMETDSADEPSSSQTITLEDIEQVMKRPLNLGEYWYVVQKAWFDECTTYIKDGMNSPKPDPIDNSSLFVQVKNNAQKNSTEFLYQMKKSLNEGEDFVVVPEEVWNLLVETFKTVDGVGSNPIRCAVIETTKDSSYLIVEFHPLELRLALYGTKEDMVVRYSRNCTLQKMVSDMRNIFRVSNDRPVQLWNNGTLLLPHSDNVTKTNSNMVLMNNINTTNNALTSSSSTLSPTSKISIPPPPPPPPSPSGQRQNCANGKVNGVLDQRLSDFDLEQNTVLTLEVQNLDGTWPSSRTKHGAITRSMVSSGVPLTPPGVCGLMNLGNTCFMNSALQCLSNTQPLTEFLLSDKYLEDINPDNPLGMGGEIVRRYAELIKAIWSGYHVTLSPRDFKIAVSRFAPQFSGFAQHDCQELMAFLLDGLHEDLNRVKDKPYIEIKTEIDKRPDEEVANESWQNYKRRNDSIIVDTFHSQLKSTLVCPDCSLVSVTFDPFCYLTLPLPFKRERAVDIIFVPAISKRPIHAVSINKRNYSSTYSSSLKDMVELPVRSIKMENVMIPKTGITSEISASVAKVFNETCDSNGSLVLNRQLDPRKLRVVNVFINRLNKICSPDEVYSVHFEDIIVYEEDDCPVSTAVDSVLQTQQSVASKYLGNVMPVFIRESSPTSSETSIQSISRPFLINIKSLTYENIREAIFQELVSLVIPEETESFLQAMNEIVPKEEKPTNAMNKRQTAASLRDGSDGEASSELDEEGETTIDLQDEVDAKGFDGEYSSKNESNDDESGYNTQNRNSPPFTISIVNMYATSEFSVLQPGVPIESSSNIFLAININTKIVTKYFPKELNEWKQVKLSSMVPSLGSKLQNVKPWITLDECINQFTLVEKLGSDDPWYCPRCKKHQMASKKFDIWSLPNILIIHLKRFSYNRIHRDKLDVLVSFPIKNLDMTPYVMHNPINEKFHYNLIGVANHFGGLGGGHYTAFAKNAKNQRWYNFDDSSVSAVSENDAITKNAYVLFYERHHHPENSDVKMSDIADSNDQVNKDETTA</sequence>
<dbReference type="InterPro" id="IPR050185">
    <property type="entry name" value="Ub_carboxyl-term_hydrolase"/>
</dbReference>
<keyword evidence="4" id="KW-0645">Protease</keyword>
<dbReference type="GO" id="GO:0006508">
    <property type="term" value="P:proteolysis"/>
    <property type="evidence" value="ECO:0007669"/>
    <property type="project" value="UniProtKB-KW"/>
</dbReference>
<feature type="region of interest" description="Disordered" evidence="8">
    <location>
        <begin position="737"/>
        <end position="808"/>
    </location>
</feature>
<evidence type="ECO:0000259" key="10">
    <source>
        <dbReference type="PROSITE" id="PS51283"/>
    </source>
</evidence>
<evidence type="ECO:0000256" key="3">
    <source>
        <dbReference type="ARBA" id="ARBA00012759"/>
    </source>
</evidence>
<feature type="compositionally biased region" description="Pro residues" evidence="8">
    <location>
        <begin position="257"/>
        <end position="267"/>
    </location>
</feature>
<dbReference type="PROSITE" id="PS51283">
    <property type="entry name" value="DUSP"/>
    <property type="match status" value="1"/>
</dbReference>
<dbReference type="InterPro" id="IPR028889">
    <property type="entry name" value="USP"/>
</dbReference>
<keyword evidence="6" id="KW-0378">Hydrolase</keyword>
<feature type="compositionally biased region" description="Polar residues" evidence="8">
    <location>
        <begin position="1"/>
        <end position="14"/>
    </location>
</feature>
<evidence type="ECO:0000256" key="6">
    <source>
        <dbReference type="ARBA" id="ARBA00022801"/>
    </source>
</evidence>
<name>A0A9Q0M9T4_BLOTA</name>
<organism evidence="11 12">
    <name type="scientific">Blomia tropicalis</name>
    <name type="common">Mite</name>
    <dbReference type="NCBI Taxonomy" id="40697"/>
    <lineage>
        <taxon>Eukaryota</taxon>
        <taxon>Metazoa</taxon>
        <taxon>Ecdysozoa</taxon>
        <taxon>Arthropoda</taxon>
        <taxon>Chelicerata</taxon>
        <taxon>Arachnida</taxon>
        <taxon>Acari</taxon>
        <taxon>Acariformes</taxon>
        <taxon>Sarcoptiformes</taxon>
        <taxon>Astigmata</taxon>
        <taxon>Glycyphagoidea</taxon>
        <taxon>Echimyopodidae</taxon>
        <taxon>Blomia</taxon>
    </lineage>
</organism>
<dbReference type="EMBL" id="JAPWDV010000002">
    <property type="protein sequence ID" value="KAJ6219785.1"/>
    <property type="molecule type" value="Genomic_DNA"/>
</dbReference>
<comment type="catalytic activity">
    <reaction evidence="1">
        <text>Thiol-dependent hydrolysis of ester, thioester, amide, peptide and isopeptide bonds formed by the C-terminal Gly of ubiquitin (a 76-residue protein attached to proteins as an intracellular targeting signal).</text>
        <dbReference type="EC" id="3.4.19.12"/>
    </reaction>
</comment>
<dbReference type="InterPro" id="IPR001394">
    <property type="entry name" value="Peptidase_C19_UCH"/>
</dbReference>
<feature type="compositionally biased region" description="Acidic residues" evidence="8">
    <location>
        <begin position="761"/>
        <end position="778"/>
    </location>
</feature>
<dbReference type="PROSITE" id="PS00973">
    <property type="entry name" value="USP_2"/>
    <property type="match status" value="1"/>
</dbReference>
<feature type="compositionally biased region" description="Basic and acidic residues" evidence="8">
    <location>
        <begin position="779"/>
        <end position="794"/>
    </location>
</feature>
<feature type="region of interest" description="Disordered" evidence="8">
    <location>
        <begin position="1038"/>
        <end position="1059"/>
    </location>
</feature>
<dbReference type="Proteomes" id="UP001142055">
    <property type="component" value="Chromosome 2"/>
</dbReference>
<dbReference type="Gene3D" id="3.90.70.10">
    <property type="entry name" value="Cysteine proteinases"/>
    <property type="match status" value="2"/>
</dbReference>
<feature type="domain" description="USP" evidence="9">
    <location>
        <begin position="336"/>
        <end position="1032"/>
    </location>
</feature>
<feature type="compositionally biased region" description="Acidic residues" evidence="8">
    <location>
        <begin position="15"/>
        <end position="29"/>
    </location>
</feature>
<dbReference type="Gene3D" id="3.30.2230.10">
    <property type="entry name" value="DUSP-like"/>
    <property type="match status" value="1"/>
</dbReference>
<evidence type="ECO:0000313" key="11">
    <source>
        <dbReference type="EMBL" id="KAJ6219785.1"/>
    </source>
</evidence>
<feature type="region of interest" description="Disordered" evidence="8">
    <location>
        <begin position="241"/>
        <end position="273"/>
    </location>
</feature>
<dbReference type="OMA" id="RRKHALM"/>
<proteinExistence type="inferred from homology"/>
<dbReference type="SMART" id="SM00695">
    <property type="entry name" value="DUSP"/>
    <property type="match status" value="1"/>
</dbReference>
<evidence type="ECO:0000256" key="7">
    <source>
        <dbReference type="ARBA" id="ARBA00022807"/>
    </source>
</evidence>
<comment type="similarity">
    <text evidence="2">Belongs to the peptidase C19 family.</text>
</comment>
<dbReference type="AlphaFoldDB" id="A0A9Q0M9T4"/>
<dbReference type="SUPFAM" id="SSF54001">
    <property type="entry name" value="Cysteine proteinases"/>
    <property type="match status" value="1"/>
</dbReference>
<reference evidence="11" key="1">
    <citation type="submission" date="2022-12" db="EMBL/GenBank/DDBJ databases">
        <title>Genome assemblies of Blomia tropicalis.</title>
        <authorList>
            <person name="Cui Y."/>
        </authorList>
    </citation>
    <scope>NUCLEOTIDE SEQUENCE</scope>
    <source>
        <tissue evidence="11">Adult mites</tissue>
    </source>
</reference>
<evidence type="ECO:0000256" key="4">
    <source>
        <dbReference type="ARBA" id="ARBA00022670"/>
    </source>
</evidence>